<evidence type="ECO:0000259" key="2">
    <source>
        <dbReference type="Pfam" id="PF03629"/>
    </source>
</evidence>
<proteinExistence type="predicted"/>
<dbReference type="Proteomes" id="UP000266118">
    <property type="component" value="Chromosome"/>
</dbReference>
<dbReference type="SUPFAM" id="SSF49785">
    <property type="entry name" value="Galactose-binding domain-like"/>
    <property type="match status" value="1"/>
</dbReference>
<keyword evidence="4" id="KW-1185">Reference proteome</keyword>
<dbReference type="GO" id="GO:0001681">
    <property type="term" value="F:sialate O-acetylesterase activity"/>
    <property type="evidence" value="ECO:0007669"/>
    <property type="project" value="InterPro"/>
</dbReference>
<dbReference type="EMBL" id="CP032489">
    <property type="protein sequence ID" value="AYD48033.1"/>
    <property type="molecule type" value="Genomic_DNA"/>
</dbReference>
<sequence>MNFSKHPYVITLLLILSITISGYGQLKLPKLISNGMVLQRNTELKIWGWATPERTVTLHFNHQLFQAKTNAEGDWQMMLPAQKAGGPYQMLFTSGKESIAVKNLLFGDVWLCSGQSNMEHTIGSFKYVYSDIIAQSTNEAIRQFKVPETYNFKQPLDDLPGGEWKSANPENVLDFSAVAYFFAKEIYKRYKIPIGIINASLGGSPAESWISEKALVKFPQYYQEAEKFKSDALIAHIQKHDDSVSGHWYTTLNKKDKGLQEHWINNNLDDQYWDQMDIPGYWANEGQSSFNGVVWFRKTINIPQKMMNKPAMIWLGRIVDADSVFINGKFVGTTTYLYPRRRYAFPAGILKEGPNEIVIRVVSNAGKGGFVPDKPYEIIAGKDTLSVAGLWKYKIGAIMPELPSQTFIRWKPSGLYNAMIAPLLQYKIKGAIWYQGESNTGYPANYDTLMRTLIQDWRTHWQIGDFPFYYVQLPNFNPANSKPSESDWANLRQEQLKTLSVPHTGMAVTIGLGEWNDIHPVKKQEVGYRLSLWARHFVYGASSLNYSGPLIQSIERKGDKLVLSFTHVGAGLSTHDKEPLAYFSIAGKDKKYIWAAAKIEGNQVIVWNNTIEKPVYVRYAWADNPEGANLCNKDGLPASPFEGSVQ</sequence>
<dbReference type="PANTHER" id="PTHR22901:SF0">
    <property type="entry name" value="SIALATE O-ACETYLESTERASE"/>
    <property type="match status" value="1"/>
</dbReference>
<protein>
    <submittedName>
        <fullName evidence="3">Sialate O-acetylesterase</fullName>
    </submittedName>
</protein>
<dbReference type="Pfam" id="PF03629">
    <property type="entry name" value="SASA"/>
    <property type="match status" value="2"/>
</dbReference>
<dbReference type="Gene3D" id="3.40.50.1110">
    <property type="entry name" value="SGNH hydrolase"/>
    <property type="match status" value="1"/>
</dbReference>
<dbReference type="AlphaFoldDB" id="A0A386HQI2"/>
<dbReference type="GO" id="GO:0004553">
    <property type="term" value="F:hydrolase activity, hydrolyzing O-glycosyl compounds"/>
    <property type="evidence" value="ECO:0007669"/>
    <property type="project" value="InterPro"/>
</dbReference>
<name>A0A386HQI2_9BACT</name>
<dbReference type="InterPro" id="IPR036514">
    <property type="entry name" value="SGNH_hydro_sf"/>
</dbReference>
<dbReference type="OrthoDB" id="9816001at2"/>
<dbReference type="Gene3D" id="2.60.120.260">
    <property type="entry name" value="Galactose-binding domain-like"/>
    <property type="match status" value="1"/>
</dbReference>
<dbReference type="GO" id="GO:0005975">
    <property type="term" value="P:carbohydrate metabolic process"/>
    <property type="evidence" value="ECO:0007669"/>
    <property type="project" value="InterPro"/>
</dbReference>
<evidence type="ECO:0000313" key="4">
    <source>
        <dbReference type="Proteomes" id="UP000266118"/>
    </source>
</evidence>
<organism evidence="3 4">
    <name type="scientific">Arachidicoccus soli</name>
    <dbReference type="NCBI Taxonomy" id="2341117"/>
    <lineage>
        <taxon>Bacteria</taxon>
        <taxon>Pseudomonadati</taxon>
        <taxon>Bacteroidota</taxon>
        <taxon>Chitinophagia</taxon>
        <taxon>Chitinophagales</taxon>
        <taxon>Chitinophagaceae</taxon>
        <taxon>Arachidicoccus</taxon>
    </lineage>
</organism>
<dbReference type="PANTHER" id="PTHR22901">
    <property type="entry name" value="SIALATE O-ACETYLESTERASE"/>
    <property type="match status" value="1"/>
</dbReference>
<dbReference type="KEGG" id="ark:D6B99_10800"/>
<evidence type="ECO:0000313" key="3">
    <source>
        <dbReference type="EMBL" id="AYD48033.1"/>
    </source>
</evidence>
<dbReference type="RefSeq" id="WP_119988103.1">
    <property type="nucleotide sequence ID" value="NZ_CP032489.1"/>
</dbReference>
<gene>
    <name evidence="3" type="ORF">D6B99_10800</name>
</gene>
<accession>A0A386HQI2</accession>
<feature type="domain" description="Sialate O-acetylesterase" evidence="2">
    <location>
        <begin position="408"/>
        <end position="519"/>
    </location>
</feature>
<evidence type="ECO:0000256" key="1">
    <source>
        <dbReference type="ARBA" id="ARBA00022801"/>
    </source>
</evidence>
<reference evidence="3 4" key="1">
    <citation type="submission" date="2018-09" db="EMBL/GenBank/DDBJ databases">
        <title>Arachidicoccus sp. nov., a bacterium isolated from soil.</title>
        <authorList>
            <person name="Weon H.-Y."/>
            <person name="Kwon S.-W."/>
            <person name="Lee S.A."/>
        </authorList>
    </citation>
    <scope>NUCLEOTIDE SEQUENCE [LARGE SCALE GENOMIC DNA]</scope>
    <source>
        <strain evidence="3 4">KIS59-12</strain>
    </source>
</reference>
<dbReference type="SUPFAM" id="SSF52266">
    <property type="entry name" value="SGNH hydrolase"/>
    <property type="match status" value="1"/>
</dbReference>
<dbReference type="InterPro" id="IPR008979">
    <property type="entry name" value="Galactose-bd-like_sf"/>
</dbReference>
<dbReference type="InterPro" id="IPR005181">
    <property type="entry name" value="SASA"/>
</dbReference>
<feature type="domain" description="Sialate O-acetylesterase" evidence="2">
    <location>
        <begin position="108"/>
        <end position="214"/>
    </location>
</feature>
<keyword evidence="1" id="KW-0378">Hydrolase</keyword>
<dbReference type="InterPro" id="IPR039329">
    <property type="entry name" value="SIAE"/>
</dbReference>